<evidence type="ECO:0000313" key="4">
    <source>
        <dbReference type="Proteomes" id="UP001596222"/>
    </source>
</evidence>
<name>A0ABW0AA15_9ACTN</name>
<proteinExistence type="predicted"/>
<comment type="caution">
    <text evidence="3">The sequence shown here is derived from an EMBL/GenBank/DDBJ whole genome shotgun (WGS) entry which is preliminary data.</text>
</comment>
<protein>
    <submittedName>
        <fullName evidence="3">SH3 domain-containing protein</fullName>
    </submittedName>
</protein>
<organism evidence="3 4">
    <name type="scientific">Streptomyces aureoversilis</name>
    <dbReference type="NCBI Taxonomy" id="67277"/>
    <lineage>
        <taxon>Bacteria</taxon>
        <taxon>Bacillati</taxon>
        <taxon>Actinomycetota</taxon>
        <taxon>Actinomycetes</taxon>
        <taxon>Kitasatosporales</taxon>
        <taxon>Streptomycetaceae</taxon>
        <taxon>Streptomyces</taxon>
    </lineage>
</organism>
<evidence type="ECO:0000256" key="1">
    <source>
        <dbReference type="SAM" id="MobiDB-lite"/>
    </source>
</evidence>
<evidence type="ECO:0000256" key="2">
    <source>
        <dbReference type="SAM" id="SignalP"/>
    </source>
</evidence>
<gene>
    <name evidence="3" type="ORF">ACFPP6_32885</name>
</gene>
<feature type="chain" id="PRO_5046595923" evidence="2">
    <location>
        <begin position="29"/>
        <end position="129"/>
    </location>
</feature>
<sequence length="129" mass="13536">MSVNRAKAGLLAAAVVPLLMASATVAVTAPSASAQPSGADACAHPTWSNKSPGKGTPKGDSAKIRTGPSEDCSVVKEVSGSTVLQYHCWVENDHGHKWTHVRIDGKDTNGWVYNDRLDDGGSKHPDNKC</sequence>
<dbReference type="EMBL" id="JBHSKJ010000027">
    <property type="protein sequence ID" value="MFC5149458.1"/>
    <property type="molecule type" value="Genomic_DNA"/>
</dbReference>
<keyword evidence="2" id="KW-0732">Signal</keyword>
<dbReference type="RefSeq" id="WP_382050093.1">
    <property type="nucleotide sequence ID" value="NZ_JBHSKJ010000027.1"/>
</dbReference>
<feature type="region of interest" description="Disordered" evidence="1">
    <location>
        <begin position="29"/>
        <end position="68"/>
    </location>
</feature>
<accession>A0ABW0AA15</accession>
<evidence type="ECO:0000313" key="3">
    <source>
        <dbReference type="EMBL" id="MFC5149458.1"/>
    </source>
</evidence>
<reference evidence="4" key="1">
    <citation type="journal article" date="2019" name="Int. J. Syst. Evol. Microbiol.">
        <title>The Global Catalogue of Microorganisms (GCM) 10K type strain sequencing project: providing services to taxonomists for standard genome sequencing and annotation.</title>
        <authorList>
            <consortium name="The Broad Institute Genomics Platform"/>
            <consortium name="The Broad Institute Genome Sequencing Center for Infectious Disease"/>
            <person name="Wu L."/>
            <person name="Ma J."/>
        </authorList>
    </citation>
    <scope>NUCLEOTIDE SEQUENCE [LARGE SCALE GENOMIC DNA]</scope>
    <source>
        <strain evidence="4">CGMCC 4.1641</strain>
    </source>
</reference>
<feature type="signal peptide" evidence="2">
    <location>
        <begin position="1"/>
        <end position="28"/>
    </location>
</feature>
<dbReference type="Gene3D" id="2.30.30.40">
    <property type="entry name" value="SH3 Domains"/>
    <property type="match status" value="1"/>
</dbReference>
<dbReference type="Proteomes" id="UP001596222">
    <property type="component" value="Unassembled WGS sequence"/>
</dbReference>
<keyword evidence="4" id="KW-1185">Reference proteome</keyword>